<sequence>MKNLSLILLLTLVSLFASAQAFNEKTFAAFTESFDKNPVKCLQTETDPDFVFIGTTGEMLDLKSTIAICENAVMENRSNSDLKIRQYGNTAIVTGHSKRLAKRITSGHTRLYNELITYVFVERDGKWLWASAQHSEAQKK</sequence>
<dbReference type="EMBL" id="CP030850">
    <property type="protein sequence ID" value="AXE18162.1"/>
    <property type="molecule type" value="Genomic_DNA"/>
</dbReference>
<feature type="domain" description="DUF4440" evidence="2">
    <location>
        <begin position="31"/>
        <end position="128"/>
    </location>
</feature>
<dbReference type="AlphaFoldDB" id="A0A344THP1"/>
<keyword evidence="1" id="KW-0732">Signal</keyword>
<dbReference type="RefSeq" id="WP_114066947.1">
    <property type="nucleotide sequence ID" value="NZ_CP030850.1"/>
</dbReference>
<dbReference type="Proteomes" id="UP000251993">
    <property type="component" value="Chromosome"/>
</dbReference>
<evidence type="ECO:0000313" key="3">
    <source>
        <dbReference type="EMBL" id="AXE18162.1"/>
    </source>
</evidence>
<gene>
    <name evidence="3" type="ORF">DR864_10630</name>
</gene>
<dbReference type="OrthoDB" id="1445948at2"/>
<accession>A0A344THP1</accession>
<evidence type="ECO:0000256" key="1">
    <source>
        <dbReference type="SAM" id="SignalP"/>
    </source>
</evidence>
<reference evidence="3 4" key="1">
    <citation type="submission" date="2018-07" db="EMBL/GenBank/DDBJ databases">
        <title>Genome sequencing of Runella.</title>
        <authorList>
            <person name="Baek M.-G."/>
            <person name="Yi H."/>
        </authorList>
    </citation>
    <scope>NUCLEOTIDE SEQUENCE [LARGE SCALE GENOMIC DNA]</scope>
    <source>
        <strain evidence="3 4">HYN0085</strain>
    </source>
</reference>
<dbReference type="InterPro" id="IPR027843">
    <property type="entry name" value="DUF4440"/>
</dbReference>
<protein>
    <recommendedName>
        <fullName evidence="2">DUF4440 domain-containing protein</fullName>
    </recommendedName>
</protein>
<dbReference type="Pfam" id="PF14534">
    <property type="entry name" value="DUF4440"/>
    <property type="match status" value="1"/>
</dbReference>
<evidence type="ECO:0000313" key="4">
    <source>
        <dbReference type="Proteomes" id="UP000251993"/>
    </source>
</evidence>
<dbReference type="Gene3D" id="3.10.450.50">
    <property type="match status" value="1"/>
</dbReference>
<dbReference type="SUPFAM" id="SSF54427">
    <property type="entry name" value="NTF2-like"/>
    <property type="match status" value="1"/>
</dbReference>
<feature type="signal peptide" evidence="1">
    <location>
        <begin position="1"/>
        <end position="19"/>
    </location>
</feature>
<feature type="chain" id="PRO_5016980906" description="DUF4440 domain-containing protein" evidence="1">
    <location>
        <begin position="20"/>
        <end position="140"/>
    </location>
</feature>
<keyword evidence="4" id="KW-1185">Reference proteome</keyword>
<proteinExistence type="predicted"/>
<dbReference type="KEGG" id="run:DR864_10630"/>
<name>A0A344THP1_9BACT</name>
<evidence type="ECO:0000259" key="2">
    <source>
        <dbReference type="Pfam" id="PF14534"/>
    </source>
</evidence>
<dbReference type="InterPro" id="IPR032710">
    <property type="entry name" value="NTF2-like_dom_sf"/>
</dbReference>
<organism evidence="3 4">
    <name type="scientific">Runella rosea</name>
    <dbReference type="NCBI Taxonomy" id="2259595"/>
    <lineage>
        <taxon>Bacteria</taxon>
        <taxon>Pseudomonadati</taxon>
        <taxon>Bacteroidota</taxon>
        <taxon>Cytophagia</taxon>
        <taxon>Cytophagales</taxon>
        <taxon>Spirosomataceae</taxon>
        <taxon>Runella</taxon>
    </lineage>
</organism>